<keyword evidence="1" id="KW-0812">Transmembrane</keyword>
<feature type="transmembrane region" description="Helical" evidence="1">
    <location>
        <begin position="34"/>
        <end position="53"/>
    </location>
</feature>
<accession>A0A0B0H6E4</accession>
<sequence length="56" mass="5967">MMKKLLTLASTLGSSAAMAHPGHALGEAMHGFWHAEHILLLLAIAVVAGLVAWHKR</sequence>
<protein>
    <recommendedName>
        <fullName evidence="5">HupE / UreJ protein</fullName>
    </recommendedName>
</protein>
<evidence type="ECO:0008006" key="5">
    <source>
        <dbReference type="Google" id="ProtNLM"/>
    </source>
</evidence>
<gene>
    <name evidence="3" type="ORF">JV46_26730</name>
</gene>
<organism evidence="3 4">
    <name type="scientific">Solemya velum gill symbiont</name>
    <dbReference type="NCBI Taxonomy" id="2340"/>
    <lineage>
        <taxon>Bacteria</taxon>
        <taxon>Pseudomonadati</taxon>
        <taxon>Pseudomonadota</taxon>
        <taxon>Gammaproteobacteria</taxon>
        <taxon>sulfur-oxidizing symbionts</taxon>
    </lineage>
</organism>
<proteinExistence type="predicted"/>
<name>A0A0B0H6E4_SOVGS</name>
<keyword evidence="1" id="KW-1133">Transmembrane helix</keyword>
<feature type="chain" id="PRO_5002074660" description="HupE / UreJ protein" evidence="2">
    <location>
        <begin position="20"/>
        <end position="56"/>
    </location>
</feature>
<dbReference type="RefSeq" id="WP_179115976.1">
    <property type="nucleotide sequence ID" value="NZ_JRAA01000003.1"/>
</dbReference>
<dbReference type="Proteomes" id="UP000030856">
    <property type="component" value="Unassembled WGS sequence"/>
</dbReference>
<evidence type="ECO:0000313" key="3">
    <source>
        <dbReference type="EMBL" id="KHF24232.1"/>
    </source>
</evidence>
<reference evidence="3 4" key="1">
    <citation type="journal article" date="2014" name="BMC Genomics">
        <title>The genome of the intracellular bacterium of the coastal bivalve, Solemya velum: a blueprint for thriving in and out of symbiosis.</title>
        <authorList>
            <person name="Dmytrenko O."/>
            <person name="Russell S.L."/>
            <person name="Loo W.T."/>
            <person name="Fontanez K.M."/>
            <person name="Liao L."/>
            <person name="Roeselers G."/>
            <person name="Sharma R."/>
            <person name="Stewart F.J."/>
            <person name="Newton I.L."/>
            <person name="Woyke T."/>
            <person name="Wu D."/>
            <person name="Lang J.M."/>
            <person name="Eisen J.A."/>
            <person name="Cavanaugh C.M."/>
        </authorList>
    </citation>
    <scope>NUCLEOTIDE SEQUENCE [LARGE SCALE GENOMIC DNA]</scope>
    <source>
        <strain evidence="3 4">WH</strain>
    </source>
</reference>
<keyword evidence="4" id="KW-1185">Reference proteome</keyword>
<evidence type="ECO:0000256" key="2">
    <source>
        <dbReference type="SAM" id="SignalP"/>
    </source>
</evidence>
<keyword evidence="1" id="KW-0472">Membrane</keyword>
<comment type="caution">
    <text evidence="3">The sequence shown here is derived from an EMBL/GenBank/DDBJ whole genome shotgun (WGS) entry which is preliminary data.</text>
</comment>
<evidence type="ECO:0000256" key="1">
    <source>
        <dbReference type="SAM" id="Phobius"/>
    </source>
</evidence>
<dbReference type="EMBL" id="JRAA01000003">
    <property type="protein sequence ID" value="KHF24232.1"/>
    <property type="molecule type" value="Genomic_DNA"/>
</dbReference>
<evidence type="ECO:0000313" key="4">
    <source>
        <dbReference type="Proteomes" id="UP000030856"/>
    </source>
</evidence>
<keyword evidence="2" id="KW-0732">Signal</keyword>
<dbReference type="STRING" id="2340.JV46_26730"/>
<feature type="signal peptide" evidence="2">
    <location>
        <begin position="1"/>
        <end position="19"/>
    </location>
</feature>
<dbReference type="AlphaFoldDB" id="A0A0B0H6E4"/>